<dbReference type="EMBL" id="BARV01033101">
    <property type="protein sequence ID" value="GAI41551.1"/>
    <property type="molecule type" value="Genomic_DNA"/>
</dbReference>
<keyword evidence="1" id="KW-0472">Membrane</keyword>
<evidence type="ECO:0000313" key="2">
    <source>
        <dbReference type="EMBL" id="GAI41551.1"/>
    </source>
</evidence>
<sequence length="56" mass="5922">MAGGFIGYAVGGWVPTLLVSGFGLKGLYWLLLCPIVGVLLIAFLKIRLAVEKKTTG</sequence>
<organism evidence="2">
    <name type="scientific">marine sediment metagenome</name>
    <dbReference type="NCBI Taxonomy" id="412755"/>
    <lineage>
        <taxon>unclassified sequences</taxon>
        <taxon>metagenomes</taxon>
        <taxon>ecological metagenomes</taxon>
    </lineage>
</organism>
<feature type="non-terminal residue" evidence="2">
    <location>
        <position position="56"/>
    </location>
</feature>
<comment type="caution">
    <text evidence="2">The sequence shown here is derived from an EMBL/GenBank/DDBJ whole genome shotgun (WGS) entry which is preliminary data.</text>
</comment>
<reference evidence="2" key="1">
    <citation type="journal article" date="2014" name="Front. Microbiol.">
        <title>High frequency of phylogenetically diverse reductive dehalogenase-homologous genes in deep subseafloor sedimentary metagenomes.</title>
        <authorList>
            <person name="Kawai M."/>
            <person name="Futagami T."/>
            <person name="Toyoda A."/>
            <person name="Takaki Y."/>
            <person name="Nishi S."/>
            <person name="Hori S."/>
            <person name="Arai W."/>
            <person name="Tsubouchi T."/>
            <person name="Morono Y."/>
            <person name="Uchiyama I."/>
            <person name="Ito T."/>
            <person name="Fujiyama A."/>
            <person name="Inagaki F."/>
            <person name="Takami H."/>
        </authorList>
    </citation>
    <scope>NUCLEOTIDE SEQUENCE</scope>
    <source>
        <strain evidence="2">Expedition CK06-06</strain>
    </source>
</reference>
<accession>X1PGF4</accession>
<protein>
    <submittedName>
        <fullName evidence="2">Uncharacterized protein</fullName>
    </submittedName>
</protein>
<gene>
    <name evidence="2" type="ORF">S06H3_52092</name>
</gene>
<keyword evidence="1" id="KW-1133">Transmembrane helix</keyword>
<name>X1PGF4_9ZZZZ</name>
<evidence type="ECO:0000256" key="1">
    <source>
        <dbReference type="SAM" id="Phobius"/>
    </source>
</evidence>
<keyword evidence="1" id="KW-0812">Transmembrane</keyword>
<proteinExistence type="predicted"/>
<dbReference type="AlphaFoldDB" id="X1PGF4"/>
<feature type="transmembrane region" description="Helical" evidence="1">
    <location>
        <begin position="26"/>
        <end position="44"/>
    </location>
</feature>